<evidence type="ECO:0000313" key="3">
    <source>
        <dbReference type="Proteomes" id="UP000553343"/>
    </source>
</evidence>
<keyword evidence="1" id="KW-0732">Signal</keyword>
<evidence type="ECO:0008006" key="4">
    <source>
        <dbReference type="Google" id="ProtNLM"/>
    </source>
</evidence>
<feature type="signal peptide" evidence="1">
    <location>
        <begin position="1"/>
        <end position="25"/>
    </location>
</feature>
<keyword evidence="3" id="KW-1185">Reference proteome</keyword>
<dbReference type="Gene3D" id="3.40.1260.10">
    <property type="entry name" value="DsrEFH-like"/>
    <property type="match status" value="1"/>
</dbReference>
<reference evidence="2 3" key="1">
    <citation type="submission" date="2020-06" db="EMBL/GenBank/DDBJ databases">
        <title>High-quality draft genome of sulfate reducer Desulfobacter latus type strain AcrS2 isolated from marine sediment.</title>
        <authorList>
            <person name="Hoppe M."/>
            <person name="Larsen C.K."/>
            <person name="Marshall I.P.G."/>
            <person name="Schramm A."/>
            <person name="Marietou A.G."/>
        </authorList>
    </citation>
    <scope>NUCLEOTIDE SEQUENCE [LARGE SCALE GENOMIC DNA]</scope>
    <source>
        <strain evidence="2 3">AcRS2</strain>
    </source>
</reference>
<evidence type="ECO:0000256" key="1">
    <source>
        <dbReference type="SAM" id="SignalP"/>
    </source>
</evidence>
<name>A0A850TDS0_9BACT</name>
<dbReference type="SUPFAM" id="SSF75169">
    <property type="entry name" value="DsrEFH-like"/>
    <property type="match status" value="1"/>
</dbReference>
<dbReference type="InterPro" id="IPR027396">
    <property type="entry name" value="DsrEFH-like"/>
</dbReference>
<accession>A0A850TDS0</accession>
<feature type="chain" id="PRO_5032321153" description="DsrE/DsrF-like family protein" evidence="1">
    <location>
        <begin position="26"/>
        <end position="150"/>
    </location>
</feature>
<organism evidence="2 3">
    <name type="scientific">Desulfobacter latus</name>
    <dbReference type="NCBI Taxonomy" id="2292"/>
    <lineage>
        <taxon>Bacteria</taxon>
        <taxon>Pseudomonadati</taxon>
        <taxon>Thermodesulfobacteriota</taxon>
        <taxon>Desulfobacteria</taxon>
        <taxon>Desulfobacterales</taxon>
        <taxon>Desulfobacteraceae</taxon>
        <taxon>Desulfobacter</taxon>
    </lineage>
</organism>
<gene>
    <name evidence="2" type="ORF">HXW94_18720</name>
</gene>
<comment type="caution">
    <text evidence="2">The sequence shown here is derived from an EMBL/GenBank/DDBJ whole genome shotgun (WGS) entry which is preliminary data.</text>
</comment>
<dbReference type="EMBL" id="JACADJ010000170">
    <property type="protein sequence ID" value="NWH06978.1"/>
    <property type="molecule type" value="Genomic_DNA"/>
</dbReference>
<dbReference type="PROSITE" id="PS51257">
    <property type="entry name" value="PROKAR_LIPOPROTEIN"/>
    <property type="match status" value="1"/>
</dbReference>
<proteinExistence type="predicted"/>
<dbReference type="Proteomes" id="UP000553343">
    <property type="component" value="Unassembled WGS sequence"/>
</dbReference>
<dbReference type="AlphaFoldDB" id="A0A850TDS0"/>
<sequence length="150" mass="16346">MIKNKEGKMRKISVLLSFCILFVSACGYDSGNSKNLLIVVTTDDPVTQLMSMVLADRSIKKGATVDMLLCGSAGSLAVKDSAEVFLKPQNTSPQMMLKNLIQQNVNVELCPLYLSNSEKSISNLIDGVSVAKPCRIADKLLNEKTKILSY</sequence>
<protein>
    <recommendedName>
        <fullName evidence="4">DsrE/DsrF-like family protein</fullName>
    </recommendedName>
</protein>
<evidence type="ECO:0000313" key="2">
    <source>
        <dbReference type="EMBL" id="NWH06978.1"/>
    </source>
</evidence>